<protein>
    <recommendedName>
        <fullName evidence="6">STAS domain-containing protein</fullName>
    </recommendedName>
</protein>
<feature type="transmembrane region" description="Helical" evidence="5">
    <location>
        <begin position="414"/>
        <end position="434"/>
    </location>
</feature>
<feature type="transmembrane region" description="Helical" evidence="5">
    <location>
        <begin position="327"/>
        <end position="346"/>
    </location>
</feature>
<dbReference type="Proteomes" id="UP000050790">
    <property type="component" value="Unassembled WGS sequence"/>
</dbReference>
<feature type="transmembrane region" description="Helical" evidence="5">
    <location>
        <begin position="508"/>
        <end position="538"/>
    </location>
</feature>
<name>A0AA84ZNP5_9TREM</name>
<dbReference type="InterPro" id="IPR001902">
    <property type="entry name" value="SLC26A/SulP_fam"/>
</dbReference>
<accession>A0AA84ZNP5</accession>
<organism evidence="7 8">
    <name type="scientific">Schistosoma margrebowiei</name>
    <dbReference type="NCBI Taxonomy" id="48269"/>
    <lineage>
        <taxon>Eukaryota</taxon>
        <taxon>Metazoa</taxon>
        <taxon>Spiralia</taxon>
        <taxon>Lophotrochozoa</taxon>
        <taxon>Platyhelminthes</taxon>
        <taxon>Trematoda</taxon>
        <taxon>Digenea</taxon>
        <taxon>Strigeidida</taxon>
        <taxon>Schistosomatoidea</taxon>
        <taxon>Schistosomatidae</taxon>
        <taxon>Schistosoma</taxon>
    </lineage>
</organism>
<evidence type="ECO:0000256" key="2">
    <source>
        <dbReference type="ARBA" id="ARBA00022692"/>
    </source>
</evidence>
<proteinExistence type="predicted"/>
<feature type="transmembrane region" description="Helical" evidence="5">
    <location>
        <begin position="295"/>
        <end position="315"/>
    </location>
</feature>
<feature type="transmembrane region" description="Helical" evidence="5">
    <location>
        <begin position="454"/>
        <end position="487"/>
    </location>
</feature>
<dbReference type="WBParaSite" id="SMRG1_3740.1">
    <property type="protein sequence ID" value="SMRG1_3740.1"/>
    <property type="gene ID" value="SMRG1_3740"/>
</dbReference>
<keyword evidence="2 5" id="KW-0812">Transmembrane</keyword>
<evidence type="ECO:0000313" key="8">
    <source>
        <dbReference type="WBParaSite" id="SMRG1_3740.1"/>
    </source>
</evidence>
<evidence type="ECO:0000259" key="6">
    <source>
        <dbReference type="PROSITE" id="PS50801"/>
    </source>
</evidence>
<dbReference type="InterPro" id="IPR002645">
    <property type="entry name" value="STAS_dom"/>
</dbReference>
<evidence type="ECO:0000313" key="7">
    <source>
        <dbReference type="Proteomes" id="UP000050790"/>
    </source>
</evidence>
<dbReference type="GO" id="GO:0055085">
    <property type="term" value="P:transmembrane transport"/>
    <property type="evidence" value="ECO:0007669"/>
    <property type="project" value="InterPro"/>
</dbReference>
<feature type="domain" description="STAS" evidence="6">
    <location>
        <begin position="583"/>
        <end position="769"/>
    </location>
</feature>
<feature type="transmembrane region" description="Helical" evidence="5">
    <location>
        <begin position="126"/>
        <end position="149"/>
    </location>
</feature>
<dbReference type="PROSITE" id="PS50801">
    <property type="entry name" value="STAS"/>
    <property type="match status" value="1"/>
</dbReference>
<dbReference type="Pfam" id="PF00916">
    <property type="entry name" value="Sulfate_transp"/>
    <property type="match status" value="1"/>
</dbReference>
<feature type="transmembrane region" description="Helical" evidence="5">
    <location>
        <begin position="382"/>
        <end position="402"/>
    </location>
</feature>
<dbReference type="Gene3D" id="3.30.750.24">
    <property type="entry name" value="STAS domain"/>
    <property type="match status" value="1"/>
</dbReference>
<dbReference type="GO" id="GO:0016020">
    <property type="term" value="C:membrane"/>
    <property type="evidence" value="ECO:0007669"/>
    <property type="project" value="UniProtKB-SubCell"/>
</dbReference>
<evidence type="ECO:0000256" key="5">
    <source>
        <dbReference type="SAM" id="Phobius"/>
    </source>
</evidence>
<dbReference type="InterPro" id="IPR036513">
    <property type="entry name" value="STAS_dom_sf"/>
</dbReference>
<comment type="subcellular location">
    <subcellularLocation>
        <location evidence="1">Membrane</location>
        <topology evidence="1">Multi-pass membrane protein</topology>
    </subcellularLocation>
</comment>
<reference evidence="8" key="1">
    <citation type="submission" date="2023-11" db="UniProtKB">
        <authorList>
            <consortium name="WormBaseParasite"/>
        </authorList>
    </citation>
    <scope>IDENTIFICATION</scope>
</reference>
<dbReference type="SUPFAM" id="SSF52091">
    <property type="entry name" value="SpoIIaa-like"/>
    <property type="match status" value="1"/>
</dbReference>
<dbReference type="PANTHER" id="PTHR11814">
    <property type="entry name" value="SULFATE TRANSPORTER"/>
    <property type="match status" value="1"/>
</dbReference>
<keyword evidence="4 5" id="KW-0472">Membrane</keyword>
<evidence type="ECO:0000256" key="1">
    <source>
        <dbReference type="ARBA" id="ARBA00004141"/>
    </source>
</evidence>
<feature type="transmembrane region" description="Helical" evidence="5">
    <location>
        <begin position="211"/>
        <end position="235"/>
    </location>
</feature>
<keyword evidence="3 5" id="KW-1133">Transmembrane helix</keyword>
<evidence type="ECO:0000256" key="3">
    <source>
        <dbReference type="ARBA" id="ARBA00022989"/>
    </source>
</evidence>
<dbReference type="InterPro" id="IPR011547">
    <property type="entry name" value="SLC26A/SulP_dom"/>
</dbReference>
<dbReference type="AlphaFoldDB" id="A0AA84ZNP5"/>
<evidence type="ECO:0000256" key="4">
    <source>
        <dbReference type="ARBA" id="ARBA00023136"/>
    </source>
</evidence>
<sequence length="827" mass="92356">MSSYVAVNNDETHCKSLNLNGTMHENKFVTNVHLGRITFSRPIADWDSLMSKHTNSSIKKSHCCLKSLSYCSKQQWKSYSIYFIKSIFPCIDILLHYNWRSDFLKDISGGLTIGVMNIPQGMAYSLLAGLPPVYGLYIGFLSPLFYAIFGRCTQFSMGTFAVVSLLIVGPIEQHSSKVAVNHHNSIINSNSTLVEDIITNKLPLQYSEPRAIVAVTLTFLVGIIQLIIGFCQLGTFTSYLAPSMVSGYTSGAGFHVLSSQISSLFGVKSAKKYQGPGSFFMVYVNLFKNIRETNLFTLLISATSIAFLMIIKFCAEPLLKRYIDLKIPIPSELILVALGTIISGTLNLHSTKNVSIVGYIASGMPQVTVPHWSIIPDLLPDAILIGFVSTFLSVSLVKLFSLKYRNKVNFNHEILSLGIINTFTSFFSCFVQSGSLSRSMVLAGTKTRTPLSGIFSSILIVFVLLFLGPYFEATPSCILSAIIVVALKNVLTQPKKLPYLWNTYKPDFFLFTVTFLGTIILDVTYGLLVGLISCLIVLTERQRSIKLLELCNISGTELYVHKHYELLTKTQIDKTQSDYLLSSIKAIRVLGSLNFSSAENFTNRIYKTINNMMLDEDFNYVNNNVSSHHNAINDKTQDGYHNHCQLNEASVNTKDSMNNIYELSKILNEENGTKSNDNYLLRNSNVVSKSSDILRTEKCNLSHRQTEPNLHSLHVDMHDFLMKHDGEKLRRFLLLDISGITHIDPAGAAALTEIQRNLYKNNLFVILCGDPTPFKCLSACDWYVCPGLKSIYPTLYDAGAVCVKLLCQDESNLRRSSESRVNDTNSE</sequence>